<dbReference type="AlphaFoldDB" id="A0A7W9B9Z6"/>
<dbReference type="GO" id="GO:0035438">
    <property type="term" value="F:cyclic-di-GMP binding"/>
    <property type="evidence" value="ECO:0007669"/>
    <property type="project" value="InterPro"/>
</dbReference>
<protein>
    <recommendedName>
        <fullName evidence="1">PilZ domain-containing protein</fullName>
    </recommendedName>
</protein>
<feature type="domain" description="PilZ" evidence="1">
    <location>
        <begin position="11"/>
        <end position="96"/>
    </location>
</feature>
<gene>
    <name evidence="2" type="ORF">FHS94_000124</name>
</gene>
<dbReference type="Proteomes" id="UP000546200">
    <property type="component" value="Unassembled WGS sequence"/>
</dbReference>
<evidence type="ECO:0000259" key="1">
    <source>
        <dbReference type="Pfam" id="PF07238"/>
    </source>
</evidence>
<accession>A0A7W9B9Z6</accession>
<dbReference type="EMBL" id="JACIJK010000001">
    <property type="protein sequence ID" value="MBB5713305.1"/>
    <property type="molecule type" value="Genomic_DNA"/>
</dbReference>
<feature type="domain" description="PilZ" evidence="1">
    <location>
        <begin position="118"/>
        <end position="209"/>
    </location>
</feature>
<evidence type="ECO:0000313" key="3">
    <source>
        <dbReference type="Proteomes" id="UP000546200"/>
    </source>
</evidence>
<name>A0A7W9B9Z6_9SPHN</name>
<sequence>MAIPVASPNSDRRGALRHPVIVPGVVSHPGRADVMVTVVDISDSGAQIERTAEFATGALIQLSFAGFAPVNAAIRWTSPRAYGLQFDSPIHQALVERVVQIGRGRRRSPLLLTPALVRREERERLWHVSLAVHLEDPAGARPFAGMLSDLSVDGCRVASAIAVLPGCALTVTVPGLEPLTATARWCTDGVIGLEFSQPLDPALVERIARG</sequence>
<reference evidence="2 3" key="1">
    <citation type="submission" date="2020-08" db="EMBL/GenBank/DDBJ databases">
        <title>Genomic Encyclopedia of Type Strains, Phase IV (KMG-IV): sequencing the most valuable type-strain genomes for metagenomic binning, comparative biology and taxonomic classification.</title>
        <authorList>
            <person name="Goeker M."/>
        </authorList>
    </citation>
    <scope>NUCLEOTIDE SEQUENCE [LARGE SCALE GENOMIC DNA]</scope>
    <source>
        <strain evidence="2 3">DSM 100044</strain>
    </source>
</reference>
<evidence type="ECO:0000313" key="2">
    <source>
        <dbReference type="EMBL" id="MBB5713305.1"/>
    </source>
</evidence>
<dbReference type="InterPro" id="IPR009875">
    <property type="entry name" value="PilZ_domain"/>
</dbReference>
<dbReference type="SUPFAM" id="SSF141371">
    <property type="entry name" value="PilZ domain-like"/>
    <property type="match status" value="2"/>
</dbReference>
<keyword evidence="3" id="KW-1185">Reference proteome</keyword>
<proteinExistence type="predicted"/>
<organism evidence="2 3">
    <name type="scientific">Sphingomonas aerophila</name>
    <dbReference type="NCBI Taxonomy" id="1344948"/>
    <lineage>
        <taxon>Bacteria</taxon>
        <taxon>Pseudomonadati</taxon>
        <taxon>Pseudomonadota</taxon>
        <taxon>Alphaproteobacteria</taxon>
        <taxon>Sphingomonadales</taxon>
        <taxon>Sphingomonadaceae</taxon>
        <taxon>Sphingomonas</taxon>
    </lineage>
</organism>
<dbReference type="Pfam" id="PF07238">
    <property type="entry name" value="PilZ"/>
    <property type="match status" value="2"/>
</dbReference>
<dbReference type="RefSeq" id="WP_184053287.1">
    <property type="nucleotide sequence ID" value="NZ_JACIJK010000001.1"/>
</dbReference>
<comment type="caution">
    <text evidence="2">The sequence shown here is derived from an EMBL/GenBank/DDBJ whole genome shotgun (WGS) entry which is preliminary data.</text>
</comment>